<evidence type="ECO:0000313" key="2">
    <source>
        <dbReference type="EMBL" id="TQL56259.1"/>
    </source>
</evidence>
<feature type="transmembrane region" description="Helical" evidence="1">
    <location>
        <begin position="6"/>
        <end position="27"/>
    </location>
</feature>
<evidence type="ECO:0000256" key="1">
    <source>
        <dbReference type="SAM" id="Phobius"/>
    </source>
</evidence>
<keyword evidence="3" id="KW-1185">Reference proteome</keyword>
<comment type="caution">
    <text evidence="2">The sequence shown here is derived from an EMBL/GenBank/DDBJ whole genome shotgun (WGS) entry which is preliminary data.</text>
</comment>
<dbReference type="Pfam" id="PF16951">
    <property type="entry name" value="MaAIMP_sms"/>
    <property type="match status" value="1"/>
</dbReference>
<protein>
    <submittedName>
        <fullName evidence="2">Putative methionine/alanine importer small subunit</fullName>
    </submittedName>
</protein>
<dbReference type="Proteomes" id="UP000316196">
    <property type="component" value="Unassembled WGS sequence"/>
</dbReference>
<organism evidence="2 3">
    <name type="scientific">Propioniferax innocua</name>
    <dbReference type="NCBI Taxonomy" id="1753"/>
    <lineage>
        <taxon>Bacteria</taxon>
        <taxon>Bacillati</taxon>
        <taxon>Actinomycetota</taxon>
        <taxon>Actinomycetes</taxon>
        <taxon>Propionibacteriales</taxon>
        <taxon>Propionibacteriaceae</taxon>
        <taxon>Propioniferax</taxon>
    </lineage>
</organism>
<dbReference type="OrthoDB" id="6712920at2"/>
<keyword evidence="1" id="KW-0472">Membrane</keyword>
<proteinExistence type="predicted"/>
<evidence type="ECO:0000313" key="3">
    <source>
        <dbReference type="Proteomes" id="UP000316196"/>
    </source>
</evidence>
<sequence>MTPIAISMMLITMLIVWGGLAVALANLMRNPDPEDD</sequence>
<keyword evidence="1" id="KW-1133">Transmembrane helix</keyword>
<name>A0A542Z7F8_9ACTN</name>
<keyword evidence="1" id="KW-0812">Transmembrane</keyword>
<gene>
    <name evidence="2" type="ORF">FB460_2562</name>
</gene>
<reference evidence="2 3" key="1">
    <citation type="submission" date="2019-06" db="EMBL/GenBank/DDBJ databases">
        <title>Sequencing the genomes of 1000 actinobacteria strains.</title>
        <authorList>
            <person name="Klenk H.-P."/>
        </authorList>
    </citation>
    <scope>NUCLEOTIDE SEQUENCE [LARGE SCALE GENOMIC DNA]</scope>
    <source>
        <strain evidence="2 3">DSM 8251</strain>
    </source>
</reference>
<dbReference type="EMBL" id="VFOR01000005">
    <property type="protein sequence ID" value="TQL56259.1"/>
    <property type="molecule type" value="Genomic_DNA"/>
</dbReference>
<dbReference type="InterPro" id="IPR031596">
    <property type="entry name" value="MaAIMP_sms"/>
</dbReference>
<dbReference type="NCBIfam" id="NF033493">
    <property type="entry name" value="MetS_like_NSS"/>
    <property type="match status" value="1"/>
</dbReference>
<accession>A0A542Z7F8</accession>
<dbReference type="AlphaFoldDB" id="A0A542Z7F8"/>
<dbReference type="RefSeq" id="WP_142094571.1">
    <property type="nucleotide sequence ID" value="NZ_BAAAMD010000003.1"/>
</dbReference>